<proteinExistence type="predicted"/>
<dbReference type="RefSeq" id="WP_086088079.1">
    <property type="nucleotide sequence ID" value="NZ_CP021112.1"/>
</dbReference>
<protein>
    <submittedName>
        <fullName evidence="1">Uncharacterized protein</fullName>
    </submittedName>
</protein>
<name>A0A1W6ZQN5_9HYPH</name>
<dbReference type="OrthoDB" id="8235197at2"/>
<dbReference type="Proteomes" id="UP000194137">
    <property type="component" value="Chromosome"/>
</dbReference>
<sequence length="169" mass="18796">MPATGPLYPHYFNARVPTKTRSRNRRTAEIPERAPPHVRLFFSLLGMQGLKYDEIEIGSGVLRSTQKSWKRKSFPSLTSLQSVFSFLGWDYVPVPSLEAMPGEISAELVKLARQIEADIPAVWRAAVAVGVEQALLNMSIAEKRAVLEARAANDNALCRRARKVSTSTD</sequence>
<dbReference type="EMBL" id="CP021112">
    <property type="protein sequence ID" value="ARP99671.1"/>
    <property type="molecule type" value="Genomic_DNA"/>
</dbReference>
<evidence type="ECO:0000313" key="2">
    <source>
        <dbReference type="Proteomes" id="UP000194137"/>
    </source>
</evidence>
<keyword evidence="2" id="KW-1185">Reference proteome</keyword>
<organism evidence="1 2">
    <name type="scientific">Pseudorhodoplanes sinuspersici</name>
    <dbReference type="NCBI Taxonomy" id="1235591"/>
    <lineage>
        <taxon>Bacteria</taxon>
        <taxon>Pseudomonadati</taxon>
        <taxon>Pseudomonadota</taxon>
        <taxon>Alphaproteobacteria</taxon>
        <taxon>Hyphomicrobiales</taxon>
        <taxon>Pseudorhodoplanes</taxon>
    </lineage>
</organism>
<dbReference type="AlphaFoldDB" id="A0A1W6ZQN5"/>
<gene>
    <name evidence="1" type="ORF">CAK95_11675</name>
</gene>
<dbReference type="KEGG" id="psin:CAK95_11675"/>
<evidence type="ECO:0000313" key="1">
    <source>
        <dbReference type="EMBL" id="ARP99671.1"/>
    </source>
</evidence>
<reference evidence="1 2" key="1">
    <citation type="submission" date="2017-05" db="EMBL/GenBank/DDBJ databases">
        <title>Full genome sequence of Pseudorhodoplanes sinuspersici.</title>
        <authorList>
            <person name="Dastgheib S.M.M."/>
            <person name="Shavandi M."/>
            <person name="Tirandaz H."/>
        </authorList>
    </citation>
    <scope>NUCLEOTIDE SEQUENCE [LARGE SCALE GENOMIC DNA]</scope>
    <source>
        <strain evidence="1 2">RIPI110</strain>
    </source>
</reference>
<accession>A0A1W6ZQN5</accession>